<evidence type="ECO:0000313" key="3">
    <source>
        <dbReference type="Proteomes" id="UP000006039"/>
    </source>
</evidence>
<dbReference type="AlphaFoldDB" id="J3PL34"/>
<reference evidence="2" key="4">
    <citation type="journal article" date="2015" name="G3 (Bethesda)">
        <title>Genome sequences of three phytopathogenic species of the Magnaporthaceae family of fungi.</title>
        <authorList>
            <person name="Okagaki L.H."/>
            <person name="Nunes C.C."/>
            <person name="Sailsbery J."/>
            <person name="Clay B."/>
            <person name="Brown D."/>
            <person name="John T."/>
            <person name="Oh Y."/>
            <person name="Young N."/>
            <person name="Fitzgerald M."/>
            <person name="Haas B.J."/>
            <person name="Zeng Q."/>
            <person name="Young S."/>
            <person name="Adiconis X."/>
            <person name="Fan L."/>
            <person name="Levin J.Z."/>
            <person name="Mitchell T.K."/>
            <person name="Okubara P.A."/>
            <person name="Farman M.L."/>
            <person name="Kohn L.M."/>
            <person name="Birren B."/>
            <person name="Ma L.-J."/>
            <person name="Dean R.A."/>
        </authorList>
    </citation>
    <scope>NUCLEOTIDE SEQUENCE</scope>
    <source>
        <strain evidence="2">R3-111a-1</strain>
    </source>
</reference>
<keyword evidence="3" id="KW-1185">Reference proteome</keyword>
<accession>J3PL34</accession>
<evidence type="ECO:0000313" key="1">
    <source>
        <dbReference type="EMBL" id="EJT68143.1"/>
    </source>
</evidence>
<dbReference type="OrthoDB" id="5241776at2759"/>
<dbReference type="GeneID" id="20354736"/>
<gene>
    <name evidence="2" type="primary">20354736</name>
    <name evidence="1" type="ORF">GGTG_14278</name>
</gene>
<organism evidence="1">
    <name type="scientific">Gaeumannomyces tritici (strain R3-111a-1)</name>
    <name type="common">Wheat and barley take-all root rot fungus</name>
    <name type="synonym">Gaeumannomyces graminis var. tritici</name>
    <dbReference type="NCBI Taxonomy" id="644352"/>
    <lineage>
        <taxon>Eukaryota</taxon>
        <taxon>Fungi</taxon>
        <taxon>Dikarya</taxon>
        <taxon>Ascomycota</taxon>
        <taxon>Pezizomycotina</taxon>
        <taxon>Sordariomycetes</taxon>
        <taxon>Sordariomycetidae</taxon>
        <taxon>Magnaporthales</taxon>
        <taxon>Magnaporthaceae</taxon>
        <taxon>Gaeumannomyces</taxon>
    </lineage>
</organism>
<dbReference type="Proteomes" id="UP000006039">
    <property type="component" value="Unassembled WGS sequence"/>
</dbReference>
<evidence type="ECO:0000313" key="2">
    <source>
        <dbReference type="EnsemblFungi" id="EJT68143"/>
    </source>
</evidence>
<reference evidence="3" key="1">
    <citation type="submission" date="2010-07" db="EMBL/GenBank/DDBJ databases">
        <title>The genome sequence of Gaeumannomyces graminis var. tritici strain R3-111a-1.</title>
        <authorList>
            <consortium name="The Broad Institute Genome Sequencing Platform"/>
            <person name="Ma L.-J."/>
            <person name="Dead R."/>
            <person name="Young S."/>
            <person name="Zeng Q."/>
            <person name="Koehrsen M."/>
            <person name="Alvarado L."/>
            <person name="Berlin A."/>
            <person name="Chapman S.B."/>
            <person name="Chen Z."/>
            <person name="Freedman E."/>
            <person name="Gellesch M."/>
            <person name="Goldberg J."/>
            <person name="Griggs A."/>
            <person name="Gujja S."/>
            <person name="Heilman E.R."/>
            <person name="Heiman D."/>
            <person name="Hepburn T."/>
            <person name="Howarth C."/>
            <person name="Jen D."/>
            <person name="Larson L."/>
            <person name="Mehta T."/>
            <person name="Neiman D."/>
            <person name="Pearson M."/>
            <person name="Roberts A."/>
            <person name="Saif S."/>
            <person name="Shea T."/>
            <person name="Shenoy N."/>
            <person name="Sisk P."/>
            <person name="Stolte C."/>
            <person name="Sykes S."/>
            <person name="Walk T."/>
            <person name="White J."/>
            <person name="Yandava C."/>
            <person name="Haas B."/>
            <person name="Nusbaum C."/>
            <person name="Birren B."/>
        </authorList>
    </citation>
    <scope>NUCLEOTIDE SEQUENCE [LARGE SCALE GENOMIC DNA]</scope>
    <source>
        <strain evidence="3">R3-111a-1</strain>
    </source>
</reference>
<dbReference type="EMBL" id="GL385610">
    <property type="protein sequence ID" value="EJT68143.1"/>
    <property type="molecule type" value="Genomic_DNA"/>
</dbReference>
<name>J3PL34_GAET3</name>
<sequence>MVDQHNKLEAKLVAAKEKVLRLQKQKRMWLDKVIRAVRRGIDSVEELVRVKREEAEQVAIQAAPDPLSLSASGLSPLSLGKADPGVNPNLNLLALLQPGVSADTPVKPPGSSQIELEEAEEKVLRLRKQKRTWLEKMMRAIRRGINRVEELELGGPAPLSLAKARLLLREVAEAGLRTLSAGAAGVDTTGNGPALLAPGTNGSVVIVVAIVK</sequence>
<dbReference type="HOGENOM" id="CLU_1299793_0_0_1"/>
<reference evidence="1" key="2">
    <citation type="submission" date="2010-07" db="EMBL/GenBank/DDBJ databases">
        <authorList>
            <consortium name="The Broad Institute Genome Sequencing Platform"/>
            <consortium name="Broad Institute Genome Sequencing Center for Infectious Disease"/>
            <person name="Ma L.-J."/>
            <person name="Dead R."/>
            <person name="Young S."/>
            <person name="Zeng Q."/>
            <person name="Koehrsen M."/>
            <person name="Alvarado L."/>
            <person name="Berlin A."/>
            <person name="Chapman S.B."/>
            <person name="Chen Z."/>
            <person name="Freedman E."/>
            <person name="Gellesch M."/>
            <person name="Goldberg J."/>
            <person name="Griggs A."/>
            <person name="Gujja S."/>
            <person name="Heilman E.R."/>
            <person name="Heiman D."/>
            <person name="Hepburn T."/>
            <person name="Howarth C."/>
            <person name="Jen D."/>
            <person name="Larson L."/>
            <person name="Mehta T."/>
            <person name="Neiman D."/>
            <person name="Pearson M."/>
            <person name="Roberts A."/>
            <person name="Saif S."/>
            <person name="Shea T."/>
            <person name="Shenoy N."/>
            <person name="Sisk P."/>
            <person name="Stolte C."/>
            <person name="Sykes S."/>
            <person name="Walk T."/>
            <person name="White J."/>
            <person name="Yandava C."/>
            <person name="Haas B."/>
            <person name="Nusbaum C."/>
            <person name="Birren B."/>
        </authorList>
    </citation>
    <scope>NUCLEOTIDE SEQUENCE</scope>
    <source>
        <strain evidence="1">R3-111a-1</strain>
    </source>
</reference>
<dbReference type="EnsemblFungi" id="EJT68143">
    <property type="protein sequence ID" value="EJT68143"/>
    <property type="gene ID" value="GGTG_14278"/>
</dbReference>
<protein>
    <submittedName>
        <fullName evidence="1 2">Uncharacterized protein</fullName>
    </submittedName>
</protein>
<proteinExistence type="predicted"/>
<dbReference type="VEuPathDB" id="FungiDB:GGTG_14278"/>
<reference evidence="1" key="3">
    <citation type="submission" date="2010-09" db="EMBL/GenBank/DDBJ databases">
        <title>Annotation of Gaeumannomyces graminis var. tritici R3-111a-1.</title>
        <authorList>
            <consortium name="The Broad Institute Genome Sequencing Platform"/>
            <person name="Ma L.-J."/>
            <person name="Dead R."/>
            <person name="Young S.K."/>
            <person name="Zeng Q."/>
            <person name="Gargeya S."/>
            <person name="Fitzgerald M."/>
            <person name="Haas B."/>
            <person name="Abouelleil A."/>
            <person name="Alvarado L."/>
            <person name="Arachchi H.M."/>
            <person name="Berlin A."/>
            <person name="Brown A."/>
            <person name="Chapman S.B."/>
            <person name="Chen Z."/>
            <person name="Dunbar C."/>
            <person name="Freedman E."/>
            <person name="Gearin G."/>
            <person name="Gellesch M."/>
            <person name="Goldberg J."/>
            <person name="Griggs A."/>
            <person name="Gujja S."/>
            <person name="Heiman D."/>
            <person name="Howarth C."/>
            <person name="Larson L."/>
            <person name="Lui A."/>
            <person name="MacDonald P.J.P."/>
            <person name="Mehta T."/>
            <person name="Montmayeur A."/>
            <person name="Murphy C."/>
            <person name="Neiman D."/>
            <person name="Pearson M."/>
            <person name="Priest M."/>
            <person name="Roberts A."/>
            <person name="Saif S."/>
            <person name="Shea T."/>
            <person name="Shenoy N."/>
            <person name="Sisk P."/>
            <person name="Stolte C."/>
            <person name="Sykes S."/>
            <person name="Yandava C."/>
            <person name="Wortman J."/>
            <person name="Nusbaum C."/>
            <person name="Birren B."/>
        </authorList>
    </citation>
    <scope>NUCLEOTIDE SEQUENCE</scope>
    <source>
        <strain evidence="1">R3-111a-1</strain>
    </source>
</reference>
<dbReference type="RefSeq" id="XP_009230469.1">
    <property type="nucleotide sequence ID" value="XM_009232205.1"/>
</dbReference>
<reference evidence="2" key="5">
    <citation type="submission" date="2018-04" db="UniProtKB">
        <authorList>
            <consortium name="EnsemblFungi"/>
        </authorList>
    </citation>
    <scope>IDENTIFICATION</scope>
    <source>
        <strain evidence="2">R3-111a-1</strain>
    </source>
</reference>